<proteinExistence type="predicted"/>
<evidence type="ECO:0000313" key="2">
    <source>
        <dbReference type="EMBL" id="AUD06008.1"/>
    </source>
</evidence>
<name>A0A2K8Z823_9BACT</name>
<feature type="compositionally biased region" description="Basic and acidic residues" evidence="1">
    <location>
        <begin position="548"/>
        <end position="562"/>
    </location>
</feature>
<feature type="region of interest" description="Disordered" evidence="1">
    <location>
        <begin position="543"/>
        <end position="562"/>
    </location>
</feature>
<dbReference type="AlphaFoldDB" id="A0A2K8Z823"/>
<protein>
    <submittedName>
        <fullName evidence="2">Uncharacterized protein</fullName>
    </submittedName>
</protein>
<reference evidence="2 3" key="1">
    <citation type="submission" date="2017-11" db="EMBL/GenBank/DDBJ databases">
        <title>Taxonomic description and genome sequences of Spirosoma HA7 sp. nov., isolated from pollen microhabitat of Corylus avellana.</title>
        <authorList>
            <person name="Ambika Manirajan B."/>
            <person name="Suarez C."/>
            <person name="Ratering S."/>
            <person name="Geissler-Plaum R."/>
            <person name="Cardinale M."/>
            <person name="Sylvia S."/>
        </authorList>
    </citation>
    <scope>NUCLEOTIDE SEQUENCE [LARGE SCALE GENOMIC DNA]</scope>
    <source>
        <strain evidence="2 3">HA7</strain>
    </source>
</reference>
<dbReference type="KEGG" id="spir:CWM47_31675"/>
<organism evidence="2 3">
    <name type="scientific">Spirosoma pollinicola</name>
    <dbReference type="NCBI Taxonomy" id="2057025"/>
    <lineage>
        <taxon>Bacteria</taxon>
        <taxon>Pseudomonadati</taxon>
        <taxon>Bacteroidota</taxon>
        <taxon>Cytophagia</taxon>
        <taxon>Cytophagales</taxon>
        <taxon>Cytophagaceae</taxon>
        <taxon>Spirosoma</taxon>
    </lineage>
</organism>
<keyword evidence="3" id="KW-1185">Reference proteome</keyword>
<dbReference type="RefSeq" id="WP_100992559.1">
    <property type="nucleotide sequence ID" value="NZ_CP025096.1"/>
</dbReference>
<sequence>MPTKPLTLHNQTNGEDWFSRGTEYGKREIEGISDGVGGNTKQPPTSIPSPFARFDLVRTAFLRLSQNAQLRGEPNDERLVSECFDVSQLFFHFDKFRDQLEIIRWNREEDLEKLADSRSQGHKRFGKALNLFLDQDGGTAKTDNGYNFHKLKSLFILRYNGEKQSVVLGGTSTSTLFFSSPEDLSFIDDLQLGNYKLFTRNFCPLHRRNDPDFQKFWYGLLRRPNFSDYFPEVAAYLRKSLTLLQTEFNATWKEIGNEADLLAGEAYNKLFDDLITPDGGYRVEILDEYYVKKAKANESLLTNSDFVLHSDKFDRIYGPTAKKPMLLQHNYQGKLQYTRDLWNPAQEVSPYVEDNWRDNKRKLPGQADYYPYLTVSDFLEPYIIRLVYPINSEKFYDGGFSGNDITKSYLLPLTETFFDFFDVEDLYAGQGRKVSVDFQRLGSDSVKVTLTIPLKNNELPIKFERTYYGLDVSGNPQLAVEKENKGAIMECQFGVNLMPFVRVENSAFTPTYHIQVIDRDISYFTVGNDYQLRFIDRQNTSIALGPDQPRERSRKQQEDRKTATTKYYRLTKNFEYIVVQVNGKRGIIVPRFDKVRKSVGSEKFTFAVDFGTTNTHIEYKTINNPTPQAFTIGAADAPVATLHDPAFVGKDSSFNGSGADSLYKLVPIEWLPDRVGRPAPASFPTRTALLENQPNWSQNLYAFSDFNPALLYEKQNLSEPYHIETDLKWSNYKQDDHEEKRVRGYIESLLLMIRNKILLNGGNLAETKLVWFYPLSMLETRRVFFETLWNEQYQSTITDQNYPQRIPESTAPYYWFGNKVSSGTYPAVSIDIGGGTSDVVIFEDEKPTLITSFRFAANAIFGDAFAEEGDADSNGFVRRYEDDIRSKLKANNFTDLSNALESIRNRQRSVDIVAFFFSLKDNQEVQQRVQIDFNEMLAKDERFKVVFLIFYMALIYHVARIMKAKQQPMPRYIAFSGNGSKVLRILSTKPALLSQLARWVFEKVYETNYHEDGLDIVVEQKEPKEATCKGGLKLSSSLKFDREDDGTNDEVNDKIKAVLIGTTDDKFVVRMGAQKDTYQKINEDNTTLNSVAEEVRAFIELLFKVNDDISLKDKFGIRTGDLETYKRTLLRDMGERVKNGFKDKKSKSDVTDPIEETLFFYPLIKGLNTLASELAN</sequence>
<evidence type="ECO:0000256" key="1">
    <source>
        <dbReference type="SAM" id="MobiDB-lite"/>
    </source>
</evidence>
<gene>
    <name evidence="2" type="ORF">CWM47_31675</name>
</gene>
<evidence type="ECO:0000313" key="3">
    <source>
        <dbReference type="Proteomes" id="UP000232883"/>
    </source>
</evidence>
<dbReference type="OrthoDB" id="1028138at2"/>
<dbReference type="Proteomes" id="UP000232883">
    <property type="component" value="Chromosome"/>
</dbReference>
<dbReference type="EMBL" id="CP025096">
    <property type="protein sequence ID" value="AUD06008.1"/>
    <property type="molecule type" value="Genomic_DNA"/>
</dbReference>
<accession>A0A2K8Z823</accession>